<evidence type="ECO:0000256" key="1">
    <source>
        <dbReference type="SAM" id="MobiDB-lite"/>
    </source>
</evidence>
<feature type="non-terminal residue" evidence="2">
    <location>
        <position position="61"/>
    </location>
</feature>
<dbReference type="EMBL" id="JBAHYK010002786">
    <property type="protein sequence ID" value="KAL0564432.1"/>
    <property type="molecule type" value="Genomic_DNA"/>
</dbReference>
<sequence length="61" mass="6702">MAATDPLTLNNQCSRCEAYDGISLEKGQPYKLMGSLNAIRARKPDTFPPSLSPTTARSYRP</sequence>
<name>A0ABR3ENH1_9AGAR</name>
<feature type="region of interest" description="Disordered" evidence="1">
    <location>
        <begin position="42"/>
        <end position="61"/>
    </location>
</feature>
<organism evidence="2 3">
    <name type="scientific">Marasmius crinis-equi</name>
    <dbReference type="NCBI Taxonomy" id="585013"/>
    <lineage>
        <taxon>Eukaryota</taxon>
        <taxon>Fungi</taxon>
        <taxon>Dikarya</taxon>
        <taxon>Basidiomycota</taxon>
        <taxon>Agaricomycotina</taxon>
        <taxon>Agaricomycetes</taxon>
        <taxon>Agaricomycetidae</taxon>
        <taxon>Agaricales</taxon>
        <taxon>Marasmiineae</taxon>
        <taxon>Marasmiaceae</taxon>
        <taxon>Marasmius</taxon>
    </lineage>
</organism>
<accession>A0ABR3ENH1</accession>
<dbReference type="Proteomes" id="UP001465976">
    <property type="component" value="Unassembled WGS sequence"/>
</dbReference>
<evidence type="ECO:0000313" key="2">
    <source>
        <dbReference type="EMBL" id="KAL0564432.1"/>
    </source>
</evidence>
<comment type="caution">
    <text evidence="2">The sequence shown here is derived from an EMBL/GenBank/DDBJ whole genome shotgun (WGS) entry which is preliminary data.</text>
</comment>
<protein>
    <submittedName>
        <fullName evidence="2">Uncharacterized protein</fullName>
    </submittedName>
</protein>
<proteinExistence type="predicted"/>
<gene>
    <name evidence="2" type="ORF">V5O48_017611</name>
</gene>
<reference evidence="2 3" key="1">
    <citation type="submission" date="2024-02" db="EMBL/GenBank/DDBJ databases">
        <title>A draft genome for the cacao thread blight pathogen Marasmius crinis-equi.</title>
        <authorList>
            <person name="Cohen S.P."/>
            <person name="Baruah I.K."/>
            <person name="Amoako-Attah I."/>
            <person name="Bukari Y."/>
            <person name="Meinhardt L.W."/>
            <person name="Bailey B.A."/>
        </authorList>
    </citation>
    <scope>NUCLEOTIDE SEQUENCE [LARGE SCALE GENOMIC DNA]</scope>
    <source>
        <strain evidence="2 3">GH-76</strain>
    </source>
</reference>
<keyword evidence="3" id="KW-1185">Reference proteome</keyword>
<feature type="compositionally biased region" description="Polar residues" evidence="1">
    <location>
        <begin position="52"/>
        <end position="61"/>
    </location>
</feature>
<evidence type="ECO:0000313" key="3">
    <source>
        <dbReference type="Proteomes" id="UP001465976"/>
    </source>
</evidence>